<dbReference type="GeneID" id="73332495"/>
<organism evidence="2 3">
    <name type="scientific">Colletotrichum spaethianum</name>
    <dbReference type="NCBI Taxonomy" id="700344"/>
    <lineage>
        <taxon>Eukaryota</taxon>
        <taxon>Fungi</taxon>
        <taxon>Dikarya</taxon>
        <taxon>Ascomycota</taxon>
        <taxon>Pezizomycotina</taxon>
        <taxon>Sordariomycetes</taxon>
        <taxon>Hypocreomycetidae</taxon>
        <taxon>Glomerellales</taxon>
        <taxon>Glomerellaceae</taxon>
        <taxon>Colletotrichum</taxon>
        <taxon>Colletotrichum spaethianum species complex</taxon>
    </lineage>
</organism>
<dbReference type="EMBL" id="BQXU01000049">
    <property type="protein sequence ID" value="GKT51512.1"/>
    <property type="molecule type" value="Genomic_DNA"/>
</dbReference>
<dbReference type="RefSeq" id="XP_049133862.1">
    <property type="nucleotide sequence ID" value="XM_049277905.1"/>
</dbReference>
<keyword evidence="3" id="KW-1185">Reference proteome</keyword>
<evidence type="ECO:0000313" key="2">
    <source>
        <dbReference type="EMBL" id="GKT51512.1"/>
    </source>
</evidence>
<dbReference type="AlphaFoldDB" id="A0AA37URW2"/>
<name>A0AA37URW2_9PEZI</name>
<dbReference type="Proteomes" id="UP001055115">
    <property type="component" value="Unassembled WGS sequence"/>
</dbReference>
<reference evidence="2 3" key="1">
    <citation type="submission" date="2022-03" db="EMBL/GenBank/DDBJ databases">
        <title>Genome data of Colletotrichum spp.</title>
        <authorList>
            <person name="Utami Y.D."/>
            <person name="Hiruma K."/>
        </authorList>
    </citation>
    <scope>NUCLEOTIDE SEQUENCE [LARGE SCALE GENOMIC DNA]</scope>
    <source>
        <strain evidence="2 3">MAFF 239500</strain>
    </source>
</reference>
<feature type="compositionally biased region" description="Polar residues" evidence="1">
    <location>
        <begin position="70"/>
        <end position="88"/>
    </location>
</feature>
<feature type="region of interest" description="Disordered" evidence="1">
    <location>
        <begin position="43"/>
        <end position="126"/>
    </location>
</feature>
<gene>
    <name evidence="2" type="ORF">ColSpa_11693</name>
</gene>
<sequence length="162" mass="17952">MCQLFRRWDHLNSDQLPINIAGGEASGAQDPGHCMVALENGEKADTERVTSVPPEQHQQTHVDDGPKPSTPKTLAETQILDRTSTRPDQSYDAVRSLPPTNDQRIPDPSDATEDSSAYAETLEGSKSHQDGCVRSLYCQKFEHEFGNSFEIVLQEISVDLRS</sequence>
<protein>
    <submittedName>
        <fullName evidence="2">Uncharacterized protein</fullName>
    </submittedName>
</protein>
<accession>A0AA37URW2</accession>
<evidence type="ECO:0000256" key="1">
    <source>
        <dbReference type="SAM" id="MobiDB-lite"/>
    </source>
</evidence>
<comment type="caution">
    <text evidence="2">The sequence shown here is derived from an EMBL/GenBank/DDBJ whole genome shotgun (WGS) entry which is preliminary data.</text>
</comment>
<evidence type="ECO:0000313" key="3">
    <source>
        <dbReference type="Proteomes" id="UP001055115"/>
    </source>
</evidence>
<proteinExistence type="predicted"/>